<dbReference type="Gene3D" id="3.30.70.1320">
    <property type="entry name" value="Multidrug efflux transporter AcrB pore domain like"/>
    <property type="match status" value="1"/>
</dbReference>
<evidence type="ECO:0000256" key="1">
    <source>
        <dbReference type="SAM" id="Phobius"/>
    </source>
</evidence>
<dbReference type="STRING" id="1640674.SAMN05216323_10054"/>
<feature type="transmembrane region" description="Helical" evidence="1">
    <location>
        <begin position="509"/>
        <end position="526"/>
    </location>
</feature>
<feature type="transmembrane region" description="Helical" evidence="1">
    <location>
        <begin position="365"/>
        <end position="385"/>
    </location>
</feature>
<dbReference type="OrthoDB" id="9798415at2"/>
<feature type="transmembrane region" description="Helical" evidence="1">
    <location>
        <begin position="927"/>
        <end position="946"/>
    </location>
</feature>
<accession>A0A1G6GXD1</accession>
<dbReference type="Gene3D" id="3.30.70.1430">
    <property type="entry name" value="Multidrug efflux transporter AcrB pore domain"/>
    <property type="match status" value="2"/>
</dbReference>
<dbReference type="GO" id="GO:0042910">
    <property type="term" value="F:xenobiotic transmembrane transporter activity"/>
    <property type="evidence" value="ECO:0007669"/>
    <property type="project" value="TreeGrafter"/>
</dbReference>
<evidence type="ECO:0000313" key="2">
    <source>
        <dbReference type="EMBL" id="SDB86594.1"/>
    </source>
</evidence>
<dbReference type="SUPFAM" id="SSF82714">
    <property type="entry name" value="Multidrug efflux transporter AcrB TolC docking domain, DN and DC subdomains"/>
    <property type="match status" value="2"/>
</dbReference>
<feature type="transmembrane region" description="Helical" evidence="1">
    <location>
        <begin position="465"/>
        <end position="488"/>
    </location>
</feature>
<feature type="transmembrane region" description="Helical" evidence="1">
    <location>
        <begin position="391"/>
        <end position="412"/>
    </location>
</feature>
<feature type="transmembrane region" description="Helical" evidence="1">
    <location>
        <begin position="583"/>
        <end position="603"/>
    </location>
</feature>
<feature type="transmembrane region" description="Helical" evidence="1">
    <location>
        <begin position="340"/>
        <end position="358"/>
    </location>
</feature>
<gene>
    <name evidence="2" type="ORF">SAMN05216323_10054</name>
</gene>
<name>A0A1G6GXD1_9BACT</name>
<keyword evidence="1" id="KW-0812">Transmembrane</keyword>
<dbReference type="RefSeq" id="WP_092435130.1">
    <property type="nucleotide sequence ID" value="NZ_FMYP01000005.1"/>
</dbReference>
<feature type="transmembrane region" description="Helical" evidence="1">
    <location>
        <begin position="21"/>
        <end position="39"/>
    </location>
</feature>
<protein>
    <submittedName>
        <fullName evidence="2">Multidrug efflux pump subunit AcrB</fullName>
    </submittedName>
</protein>
<dbReference type="Gene3D" id="1.20.1640.10">
    <property type="entry name" value="Multidrug efflux transporter AcrB transmembrane domain"/>
    <property type="match status" value="2"/>
</dbReference>
<feature type="transmembrane region" description="Helical" evidence="1">
    <location>
        <begin position="1077"/>
        <end position="1104"/>
    </location>
</feature>
<dbReference type="EMBL" id="FMYP01000005">
    <property type="protein sequence ID" value="SDB86594.1"/>
    <property type="molecule type" value="Genomic_DNA"/>
</dbReference>
<keyword evidence="3" id="KW-1185">Reference proteome</keyword>
<sequence length="1124" mass="125595">MEKKFKEFKPTSWAIENKLSIYVLVFIIAIFGLFNYNTIPKEQFPEIVIPTIVVNTIYPGAAPADIENLVTRPIEKNIKGINGVKKVTSRSVQDFSSIVVEFNTGVVVAEAKQKVKDAVDKSKRDLPTNLDQDPSVQEVDFSEFPIMYLNMSGDLPLDVIKKHADDLQEKIEGLSEITRVDIVGALDREIQIDIDMYKMQAASLTFSEVENAIKYDNMTVSGGNIDLQGMSRSVRVIGEFKTLDDVKNIIVNTASGAKVKLKDLAVVHDGFKEQESFARFDGKNVITLNVVKKSGQNLLDASDKIKDIIKELKTNKFPDELKVEISGDQSKYTRTTLTDLNNTIIIGFILVVIVLMFFMGIMNSLFVGLSIPLSMALAYIIMPYIGFTMNMLVMFAFLFALGIVVDDAIVVIENTHRVFMKKQMDIATAAKFAAGEVFAPILSGTLTTLAPFFPLAFWPGVVGKFMYFIPVTLIITLFASLLVAYLINPVFAIDFMKHDEEERPTPLKKLYYICAGIAVVAIPFYLNNLNAIANLLIFVSISIFLHNIYGYKVLRKFQHHFIPAMMRRYEALLVYVLHGRRPYWLFSGMVGLFFITMVITNFFPLKVVFFPENEPNNVITYIKMPIGTQIAVTDSVAKLVEQKIKHVIGDDNKVVESIITNVAFGASEDQFDNSTKVSHLAKVSVNFVEFQKRLGINTSDYLTKIRDVVKDIPGAEIVVDKNKNGPPVGKPINIELASEDLDLLVETSSKLKRYLDSLSIDGVEELKSDFAASKPELLITLDRERANLEGISAGMVGGQIRTALLGSEISKFREGEDQYPIMLRFSEYQRKDVEQLINLSITYRDMNSGTLRQIPLSAVAKVEYRNSYGQINRLNLKRVITLTSNVLDGYTANEINAQIKKAIPNFSKSTAVEIRMTGEQEDQAETVAFLSKAMLFALFLILFILINQFGSFSKMAIILLEVVFSIIGVLLGYVFFGMTVSVIMTGLGIVALAGIVVRNGILLVEFTDVLKDQGMKTRAAIIEAGKTRIIPVILTAAATVLGLIPLAVGFNIDFVGLFSSFQPHIHFGGDNVKFFGLLAWTIIFGLTFATFLTLVLIPSMYFMIYVREVKAKRRSWARKFKKNK</sequence>
<dbReference type="AlphaFoldDB" id="A0A1G6GXD1"/>
<organism evidence="2 3">
    <name type="scientific">Williamwhitmania taraxaci</name>
    <dbReference type="NCBI Taxonomy" id="1640674"/>
    <lineage>
        <taxon>Bacteria</taxon>
        <taxon>Pseudomonadati</taxon>
        <taxon>Bacteroidota</taxon>
        <taxon>Bacteroidia</taxon>
        <taxon>Bacteroidales</taxon>
        <taxon>Williamwhitmaniaceae</taxon>
        <taxon>Williamwhitmania</taxon>
    </lineage>
</organism>
<dbReference type="Gene3D" id="3.30.2090.10">
    <property type="entry name" value="Multidrug efflux transporter AcrB TolC docking domain, DN and DC subdomains"/>
    <property type="match status" value="2"/>
</dbReference>
<keyword evidence="1" id="KW-1133">Transmembrane helix</keyword>
<dbReference type="SUPFAM" id="SSF82866">
    <property type="entry name" value="Multidrug efflux transporter AcrB transmembrane domain"/>
    <property type="match status" value="2"/>
</dbReference>
<feature type="transmembrane region" description="Helical" evidence="1">
    <location>
        <begin position="982"/>
        <end position="1007"/>
    </location>
</feature>
<dbReference type="Gene3D" id="3.30.70.1440">
    <property type="entry name" value="Multidrug efflux transporter AcrB pore domain"/>
    <property type="match status" value="1"/>
</dbReference>
<dbReference type="SUPFAM" id="SSF82693">
    <property type="entry name" value="Multidrug efflux transporter AcrB pore domain, PN1, PN2, PC1 and PC2 subdomains"/>
    <property type="match status" value="2"/>
</dbReference>
<evidence type="ECO:0000313" key="3">
    <source>
        <dbReference type="Proteomes" id="UP000199452"/>
    </source>
</evidence>
<dbReference type="InterPro" id="IPR027463">
    <property type="entry name" value="AcrB_DN_DC_subdom"/>
</dbReference>
<dbReference type="PANTHER" id="PTHR32063:SF33">
    <property type="entry name" value="RND SUPERFAMILY EFFLUX PUMP PERMEASE COMPONENT"/>
    <property type="match status" value="1"/>
</dbReference>
<dbReference type="GO" id="GO:0005886">
    <property type="term" value="C:plasma membrane"/>
    <property type="evidence" value="ECO:0007669"/>
    <property type="project" value="TreeGrafter"/>
</dbReference>
<dbReference type="Proteomes" id="UP000199452">
    <property type="component" value="Unassembled WGS sequence"/>
</dbReference>
<feature type="transmembrane region" description="Helical" evidence="1">
    <location>
        <begin position="1028"/>
        <end position="1052"/>
    </location>
</feature>
<dbReference type="PANTHER" id="PTHR32063">
    <property type="match status" value="1"/>
</dbReference>
<feature type="transmembrane region" description="Helical" evidence="1">
    <location>
        <begin position="958"/>
        <end position="976"/>
    </location>
</feature>
<dbReference type="InterPro" id="IPR001036">
    <property type="entry name" value="Acrflvin-R"/>
</dbReference>
<feature type="transmembrane region" description="Helical" evidence="1">
    <location>
        <begin position="532"/>
        <end position="551"/>
    </location>
</feature>
<feature type="transmembrane region" description="Helical" evidence="1">
    <location>
        <begin position="432"/>
        <end position="453"/>
    </location>
</feature>
<reference evidence="2 3" key="1">
    <citation type="submission" date="2016-09" db="EMBL/GenBank/DDBJ databases">
        <authorList>
            <person name="Capua I."/>
            <person name="De Benedictis P."/>
            <person name="Joannis T."/>
            <person name="Lombin L.H."/>
            <person name="Cattoli G."/>
        </authorList>
    </citation>
    <scope>NUCLEOTIDE SEQUENCE [LARGE SCALE GENOMIC DNA]</scope>
    <source>
        <strain evidence="2 3">A7P-90m</strain>
    </source>
</reference>
<dbReference type="PRINTS" id="PR00702">
    <property type="entry name" value="ACRIFLAVINRP"/>
</dbReference>
<keyword evidence="1" id="KW-0472">Membrane</keyword>
<proteinExistence type="predicted"/>
<dbReference type="Pfam" id="PF00873">
    <property type="entry name" value="ACR_tran"/>
    <property type="match status" value="1"/>
</dbReference>